<accession>A0AAW1QTD3</accession>
<dbReference type="EMBL" id="JALJOS010000028">
    <property type="protein sequence ID" value="KAK9824745.1"/>
    <property type="molecule type" value="Genomic_DNA"/>
</dbReference>
<dbReference type="PANTHER" id="PTHR42834:SF1">
    <property type="entry name" value="ENDONUCLEASE_EXONUCLEASE_PHOSPHATASE FAMILY PROTEIN (AFU_ORTHOLOGUE AFUA_3G09210)"/>
    <property type="match status" value="1"/>
</dbReference>
<dbReference type="Proteomes" id="UP001438707">
    <property type="component" value="Unassembled WGS sequence"/>
</dbReference>
<evidence type="ECO:0000256" key="1">
    <source>
        <dbReference type="SAM" id="SignalP"/>
    </source>
</evidence>
<keyword evidence="1" id="KW-0732">Signal</keyword>
<feature type="signal peptide" evidence="1">
    <location>
        <begin position="1"/>
        <end position="22"/>
    </location>
</feature>
<dbReference type="CDD" id="cd04486">
    <property type="entry name" value="YhcR_OBF_like"/>
    <property type="match status" value="1"/>
</dbReference>
<name>A0AAW1QTD3_9CHLO</name>
<sequence length="372" mass="39794">MTGTNHVLLLSCLLSRLASLFGSPADVEHQWALLGSCPSWHADPLKCTPNITIHEIQGIHQYSPYAGAAVAVAGVVTGIVDRSGFYMQDPQSDDDPRTSEGIYVYTHKAGLQAANVSVGDMVTVRGTVSEFRYDSAALPLTEIVTDMDQQGVTKCPGLFGPDSIIHPVSIGCHAGGPGERTPPLAVIKNDGLNDSLDIAEDGLDFYESLEGMLVAVKDPIAVGATDRFAAAWVVNNRGACSSGCNSRKGITAAPETNDFNPERIQLVTSSAIRRPSPFTVGDTVLEGQAEGIMSYGWDNFRLLLTKNITPESGGMQPTRNSIFVPEDRATHLTFGSYNIENFHISGERPSRIAKQIVENLGAPAVLALQEVQ</sequence>
<evidence type="ECO:0000313" key="2">
    <source>
        <dbReference type="EMBL" id="KAK9824745.1"/>
    </source>
</evidence>
<protein>
    <submittedName>
        <fullName evidence="2">Uncharacterized protein</fullName>
    </submittedName>
</protein>
<feature type="non-terminal residue" evidence="2">
    <location>
        <position position="372"/>
    </location>
</feature>
<evidence type="ECO:0000313" key="3">
    <source>
        <dbReference type="Proteomes" id="UP001438707"/>
    </source>
</evidence>
<keyword evidence="3" id="KW-1185">Reference proteome</keyword>
<dbReference type="PANTHER" id="PTHR42834">
    <property type="entry name" value="ENDONUCLEASE/EXONUCLEASE/PHOSPHATASE FAMILY PROTEIN (AFU_ORTHOLOGUE AFUA_3G09210)"/>
    <property type="match status" value="1"/>
</dbReference>
<reference evidence="2 3" key="1">
    <citation type="journal article" date="2024" name="Nat. Commun.">
        <title>Phylogenomics reveals the evolutionary origins of lichenization in chlorophyte algae.</title>
        <authorList>
            <person name="Puginier C."/>
            <person name="Libourel C."/>
            <person name="Otte J."/>
            <person name="Skaloud P."/>
            <person name="Haon M."/>
            <person name="Grisel S."/>
            <person name="Petersen M."/>
            <person name="Berrin J.G."/>
            <person name="Delaux P.M."/>
            <person name="Dal Grande F."/>
            <person name="Keller J."/>
        </authorList>
    </citation>
    <scope>NUCLEOTIDE SEQUENCE [LARGE SCALE GENOMIC DNA]</scope>
    <source>
        <strain evidence="2 3">SAG 2145</strain>
    </source>
</reference>
<comment type="caution">
    <text evidence="2">The sequence shown here is derived from an EMBL/GenBank/DDBJ whole genome shotgun (WGS) entry which is preliminary data.</text>
</comment>
<dbReference type="AlphaFoldDB" id="A0AAW1QTD3"/>
<proteinExistence type="predicted"/>
<feature type="chain" id="PRO_5043957247" evidence="1">
    <location>
        <begin position="23"/>
        <end position="372"/>
    </location>
</feature>
<gene>
    <name evidence="2" type="ORF">WJX74_003940</name>
</gene>
<organism evidence="2 3">
    <name type="scientific">Apatococcus lobatus</name>
    <dbReference type="NCBI Taxonomy" id="904363"/>
    <lineage>
        <taxon>Eukaryota</taxon>
        <taxon>Viridiplantae</taxon>
        <taxon>Chlorophyta</taxon>
        <taxon>core chlorophytes</taxon>
        <taxon>Trebouxiophyceae</taxon>
        <taxon>Chlorellales</taxon>
        <taxon>Chlorellaceae</taxon>
        <taxon>Apatococcus</taxon>
    </lineage>
</organism>